<evidence type="ECO:0000313" key="2">
    <source>
        <dbReference type="EMBL" id="CAI3989935.1"/>
    </source>
</evidence>
<evidence type="ECO:0000313" key="4">
    <source>
        <dbReference type="Proteomes" id="UP001152797"/>
    </source>
</evidence>
<accession>A0A9P1CEA0</accession>
<dbReference type="Proteomes" id="UP001152797">
    <property type="component" value="Unassembled WGS sequence"/>
</dbReference>
<keyword evidence="4" id="KW-1185">Reference proteome</keyword>
<comment type="caution">
    <text evidence="2">The sequence shown here is derived from an EMBL/GenBank/DDBJ whole genome shotgun (WGS) entry which is preliminary data.</text>
</comment>
<dbReference type="AlphaFoldDB" id="A0A9P1CEA0"/>
<dbReference type="EMBL" id="CAMXCT030001421">
    <property type="protein sequence ID" value="CAL4777247.1"/>
    <property type="molecule type" value="Genomic_DNA"/>
</dbReference>
<evidence type="ECO:0000256" key="1">
    <source>
        <dbReference type="SAM" id="MobiDB-lite"/>
    </source>
</evidence>
<reference evidence="2" key="1">
    <citation type="submission" date="2022-10" db="EMBL/GenBank/DDBJ databases">
        <authorList>
            <person name="Chen Y."/>
            <person name="Dougan E. K."/>
            <person name="Chan C."/>
            <person name="Rhodes N."/>
            <person name="Thang M."/>
        </authorList>
    </citation>
    <scope>NUCLEOTIDE SEQUENCE</scope>
</reference>
<proteinExistence type="predicted"/>
<dbReference type="EMBL" id="CAMXCT010001421">
    <property type="protein sequence ID" value="CAI3989935.1"/>
    <property type="molecule type" value="Genomic_DNA"/>
</dbReference>
<reference evidence="3 4" key="2">
    <citation type="submission" date="2024-05" db="EMBL/GenBank/DDBJ databases">
        <authorList>
            <person name="Chen Y."/>
            <person name="Shah S."/>
            <person name="Dougan E. K."/>
            <person name="Thang M."/>
            <person name="Chan C."/>
        </authorList>
    </citation>
    <scope>NUCLEOTIDE SEQUENCE [LARGE SCALE GENOMIC DNA]</scope>
</reference>
<feature type="region of interest" description="Disordered" evidence="1">
    <location>
        <begin position="233"/>
        <end position="265"/>
    </location>
</feature>
<sequence length="685" mass="77969">MTTTSALAAAIFAWNQREPVRGFSPFQHALGQAPDLDGRFFETPVGGLPVGAMENPEGELAQRQNLRLQAEEKFVRWQAKDRVDRALNSKGRKLPEFFPGDLVFFWRSCIKKNQDGTRIQTGTVGGYAGPARILALETRHDDDGKLKGSSVVWLVRNNRLLKASIQQLRRASQRETVMHELERPPELPWTMTELAKPLGREEFDDISHEAMPAHVEDETPRYWVEPPAKRLRKKTADSVFRPQASEAASSSAGPVRREPQQHRTDPYPSLLAEQEQHTAYWADETAAISIELALPQSRNGWKQMAKDPQAYLASMMKRKAVEVHERHMDEDTKSKFREAKQTEMNKFLKSEAIEALPPHLQPSRQQAMQMRWLLTWKVDGDGKTVPKARIVILGYQDPAYEHRVTYAPTTTRHTRQTMLQFAASQGWWAWKGDVAAAFLQGRAAEARAIVDAEDILYLIRYQWAELLGYSPCLRDPDAMVAKVKGTLITDSRSVYDKLQRPYISPTGESKRIDIELLAVKESEMYTQLQVRWVNSEAMLANSLTKRGEDHQMQRYVACRQVWRVVEDPEMFSGKKLKQQKRDLLDIEKAAGNPKDSEVTTHLPQLMKPSRQGIHQKVKLSAECPVRKRPSFFSSAKVGHGHPSRFDLDDVWVFQMVKAPGNEALVILGTLNRKQNITVPMLKPAC</sequence>
<feature type="compositionally biased region" description="Basic and acidic residues" evidence="1">
    <location>
        <begin position="255"/>
        <end position="265"/>
    </location>
</feature>
<protein>
    <submittedName>
        <fullName evidence="3">Integrase catalytic domain-containing protein</fullName>
    </submittedName>
</protein>
<gene>
    <name evidence="2" type="ORF">C1SCF055_LOCUS16963</name>
</gene>
<name>A0A9P1CEA0_9DINO</name>
<evidence type="ECO:0000313" key="3">
    <source>
        <dbReference type="EMBL" id="CAL4777247.1"/>
    </source>
</evidence>
<organism evidence="2">
    <name type="scientific">Cladocopium goreaui</name>
    <dbReference type="NCBI Taxonomy" id="2562237"/>
    <lineage>
        <taxon>Eukaryota</taxon>
        <taxon>Sar</taxon>
        <taxon>Alveolata</taxon>
        <taxon>Dinophyceae</taxon>
        <taxon>Suessiales</taxon>
        <taxon>Symbiodiniaceae</taxon>
        <taxon>Cladocopium</taxon>
    </lineage>
</organism>
<dbReference type="EMBL" id="CAMXCT020001421">
    <property type="protein sequence ID" value="CAL1143310.1"/>
    <property type="molecule type" value="Genomic_DNA"/>
</dbReference>
<dbReference type="OrthoDB" id="413361at2759"/>